<dbReference type="CDD" id="cd00093">
    <property type="entry name" value="HTH_XRE"/>
    <property type="match status" value="1"/>
</dbReference>
<dbReference type="SMART" id="SM00530">
    <property type="entry name" value="HTH_XRE"/>
    <property type="match status" value="1"/>
</dbReference>
<evidence type="ECO:0000259" key="1">
    <source>
        <dbReference type="PROSITE" id="PS50943"/>
    </source>
</evidence>
<evidence type="ECO:0000313" key="2">
    <source>
        <dbReference type="EMBL" id="KKL68681.1"/>
    </source>
</evidence>
<dbReference type="GO" id="GO:0003677">
    <property type="term" value="F:DNA binding"/>
    <property type="evidence" value="ECO:0007669"/>
    <property type="project" value="InterPro"/>
</dbReference>
<comment type="caution">
    <text evidence="2">The sequence shown here is derived from an EMBL/GenBank/DDBJ whole genome shotgun (WGS) entry which is preliminary data.</text>
</comment>
<dbReference type="EMBL" id="LAZR01026456">
    <property type="protein sequence ID" value="KKL68681.1"/>
    <property type="molecule type" value="Genomic_DNA"/>
</dbReference>
<protein>
    <recommendedName>
        <fullName evidence="1">HTH cro/C1-type domain-containing protein</fullName>
    </recommendedName>
</protein>
<dbReference type="InterPro" id="IPR001387">
    <property type="entry name" value="Cro/C1-type_HTH"/>
</dbReference>
<gene>
    <name evidence="2" type="ORF">LCGC14_2122530</name>
</gene>
<feature type="domain" description="HTH cro/C1-type" evidence="1">
    <location>
        <begin position="20"/>
        <end position="65"/>
    </location>
</feature>
<dbReference type="InterPro" id="IPR010982">
    <property type="entry name" value="Lambda_DNA-bd_dom_sf"/>
</dbReference>
<organism evidence="2">
    <name type="scientific">marine sediment metagenome</name>
    <dbReference type="NCBI Taxonomy" id="412755"/>
    <lineage>
        <taxon>unclassified sequences</taxon>
        <taxon>metagenomes</taxon>
        <taxon>ecological metagenomes</taxon>
    </lineage>
</organism>
<dbReference type="Pfam" id="PF13560">
    <property type="entry name" value="HTH_31"/>
    <property type="match status" value="1"/>
</dbReference>
<proteinExistence type="predicted"/>
<reference evidence="2" key="1">
    <citation type="journal article" date="2015" name="Nature">
        <title>Complex archaea that bridge the gap between prokaryotes and eukaryotes.</title>
        <authorList>
            <person name="Spang A."/>
            <person name="Saw J.H."/>
            <person name="Jorgensen S.L."/>
            <person name="Zaremba-Niedzwiedzka K."/>
            <person name="Martijn J."/>
            <person name="Lind A.E."/>
            <person name="van Eijk R."/>
            <person name="Schleper C."/>
            <person name="Guy L."/>
            <person name="Ettema T.J."/>
        </authorList>
    </citation>
    <scope>NUCLEOTIDE SEQUENCE</scope>
</reference>
<dbReference type="Gene3D" id="1.10.260.40">
    <property type="entry name" value="lambda repressor-like DNA-binding domains"/>
    <property type="match status" value="1"/>
</dbReference>
<name>A0A0F9EQX1_9ZZZZ</name>
<accession>A0A0F9EQX1</accession>
<dbReference type="AlphaFoldDB" id="A0A0F9EQX1"/>
<dbReference type="PROSITE" id="PS50943">
    <property type="entry name" value="HTH_CROC1"/>
    <property type="match status" value="1"/>
</dbReference>
<sequence length="76" mass="8303">MADAMSIPQLIEGLARRYGSINAAARALGMPEGTLQALHQGRRQSPRLDTLRILARGLDIPLHELIKELESDSAQV</sequence>
<dbReference type="SUPFAM" id="SSF47413">
    <property type="entry name" value="lambda repressor-like DNA-binding domains"/>
    <property type="match status" value="1"/>
</dbReference>